<evidence type="ECO:0000256" key="1">
    <source>
        <dbReference type="SAM" id="MobiDB-lite"/>
    </source>
</evidence>
<feature type="region of interest" description="Disordered" evidence="1">
    <location>
        <begin position="92"/>
        <end position="124"/>
    </location>
</feature>
<feature type="compositionally biased region" description="Polar residues" evidence="1">
    <location>
        <begin position="278"/>
        <end position="293"/>
    </location>
</feature>
<feature type="region of interest" description="Disordered" evidence="1">
    <location>
        <begin position="1"/>
        <end position="23"/>
    </location>
</feature>
<feature type="region of interest" description="Disordered" evidence="1">
    <location>
        <begin position="144"/>
        <end position="188"/>
    </location>
</feature>
<name>A0A672GX16_SALFA</name>
<evidence type="ECO:0000313" key="3">
    <source>
        <dbReference type="Proteomes" id="UP000472267"/>
    </source>
</evidence>
<organism evidence="2 3">
    <name type="scientific">Salarias fasciatus</name>
    <name type="common">Jewelled blenny</name>
    <name type="synonym">Blennius fasciatus</name>
    <dbReference type="NCBI Taxonomy" id="181472"/>
    <lineage>
        <taxon>Eukaryota</taxon>
        <taxon>Metazoa</taxon>
        <taxon>Chordata</taxon>
        <taxon>Craniata</taxon>
        <taxon>Vertebrata</taxon>
        <taxon>Euteleostomi</taxon>
        <taxon>Actinopterygii</taxon>
        <taxon>Neopterygii</taxon>
        <taxon>Teleostei</taxon>
        <taxon>Neoteleostei</taxon>
        <taxon>Acanthomorphata</taxon>
        <taxon>Ovalentaria</taxon>
        <taxon>Blenniimorphae</taxon>
        <taxon>Blenniiformes</taxon>
        <taxon>Blennioidei</taxon>
        <taxon>Blenniidae</taxon>
        <taxon>Salariinae</taxon>
        <taxon>Salarias</taxon>
    </lineage>
</organism>
<keyword evidence="3" id="KW-1185">Reference proteome</keyword>
<dbReference type="OMA" id="YPMDYRR"/>
<dbReference type="PANTHER" id="PTHR38654">
    <property type="entry name" value="BUCKY BALL-RELATED"/>
    <property type="match status" value="1"/>
</dbReference>
<reference evidence="2" key="1">
    <citation type="submission" date="2019-06" db="EMBL/GenBank/DDBJ databases">
        <authorList>
            <consortium name="Wellcome Sanger Institute Data Sharing"/>
        </authorList>
    </citation>
    <scope>NUCLEOTIDE SEQUENCE [LARGE SCALE GENOMIC DNA]</scope>
</reference>
<dbReference type="AlphaFoldDB" id="A0A672GX16"/>
<feature type="compositionally biased region" description="Basic and acidic residues" evidence="1">
    <location>
        <begin position="144"/>
        <end position="156"/>
    </location>
</feature>
<protein>
    <recommendedName>
        <fullName evidence="4">Bucky ball</fullName>
    </recommendedName>
</protein>
<dbReference type="Proteomes" id="UP000472267">
    <property type="component" value="Chromosome 9"/>
</dbReference>
<feature type="region of interest" description="Disordered" evidence="1">
    <location>
        <begin position="393"/>
        <end position="418"/>
    </location>
</feature>
<feature type="region of interest" description="Disordered" evidence="1">
    <location>
        <begin position="268"/>
        <end position="299"/>
    </location>
</feature>
<evidence type="ECO:0000313" key="2">
    <source>
        <dbReference type="Ensembl" id="ENSSFAP00005016029.1"/>
    </source>
</evidence>
<dbReference type="InParanoid" id="A0A672GX16"/>
<dbReference type="PANTHER" id="PTHR38654:SF1">
    <property type="entry name" value="BUCKY BALL"/>
    <property type="match status" value="1"/>
</dbReference>
<evidence type="ECO:0008006" key="4">
    <source>
        <dbReference type="Google" id="ProtNLM"/>
    </source>
</evidence>
<reference evidence="2" key="3">
    <citation type="submission" date="2025-09" db="UniProtKB">
        <authorList>
            <consortium name="Ensembl"/>
        </authorList>
    </citation>
    <scope>IDENTIFICATION</scope>
</reference>
<dbReference type="InterPro" id="IPR053309">
    <property type="entry name" value="Balbiani_Body_Formation"/>
</dbReference>
<dbReference type="Ensembl" id="ENSSFAT00005016672.1">
    <property type="protein sequence ID" value="ENSSFAP00005016029.1"/>
    <property type="gene ID" value="ENSSFAG00005008520.1"/>
</dbReference>
<feature type="region of interest" description="Disordered" evidence="1">
    <location>
        <begin position="442"/>
        <end position="466"/>
    </location>
</feature>
<proteinExistence type="predicted"/>
<accession>A0A672GX16</accession>
<sequence>VEAGNKPPQSLGNGAQRNPHSRPFFYVQPPSQPYYLYQHWGLNNPYSHYGVHGGYNLARPCMFPYQYMQYPGFVFPQTSLYPLDYRRIFEPRFHPPCGDPPRTHHQQQPQPHGRRETACSEAQTDPSDAITKLIECLDKIRATERQQSAARDRELDSGVASQSSGMFSPEEKKNEAQSGVLPQTPHESHLETPVVTYRDASAAAFESSPLVLNPERCWTAGLEEEPPLDSSSVHEDIPELERSIEEDIIQLDTEVVADVQSDIAVTKPSIPKCDAGRSAQSLSLTSSQPAPTETKSHDKVSNAEFMAASFDEVKSDCGYQILKLPLDSILTPGSAGAACIPPNAGPYYYNYLSMQTTHERMSVLSPSLDELSSRDEMFSTDLDDMDIFPKHVYTGRRQPEATDGPSRQATKGEETRQGWVPASKRSMCACCGKRLLKGTSRVKSHSSKMYRDDPGDSEDESRYGTGCEQPARTVMRKHTATRKPHSVPARHVTKPWYKRAQYKELTCQDKFVNSFADRHCTEDLTTSDQSRWADCDSLHRRQAGALQRQGDRKVRTFNVPGFQFPVIDQGFNFQNKVIHHI</sequence>
<feature type="compositionally biased region" description="Polar residues" evidence="1">
    <location>
        <begin position="7"/>
        <end position="18"/>
    </location>
</feature>
<reference evidence="2" key="2">
    <citation type="submission" date="2025-08" db="UniProtKB">
        <authorList>
            <consortium name="Ensembl"/>
        </authorList>
    </citation>
    <scope>IDENTIFICATION</scope>
</reference>
<dbReference type="FunCoup" id="A0A672GX16">
    <property type="interactions" value="145"/>
</dbReference>